<feature type="transmembrane region" description="Helical" evidence="1">
    <location>
        <begin position="45"/>
        <end position="67"/>
    </location>
</feature>
<keyword evidence="1" id="KW-0472">Membrane</keyword>
<reference evidence="2 3" key="1">
    <citation type="journal article" date="2018" name="J. Allergy Clin. Immunol.">
        <title>High-quality assembly of Dermatophagoides pteronyssinus genome and transcriptome reveals a wide range of novel allergens.</title>
        <authorList>
            <person name="Liu X.Y."/>
            <person name="Yang K.Y."/>
            <person name="Wang M.Q."/>
            <person name="Kwok J.S."/>
            <person name="Zeng X."/>
            <person name="Yang Z."/>
            <person name="Xiao X.J."/>
            <person name="Lau C.P."/>
            <person name="Li Y."/>
            <person name="Huang Z.M."/>
            <person name="Ba J.G."/>
            <person name="Yim A.K."/>
            <person name="Ouyang C.Y."/>
            <person name="Ngai S.M."/>
            <person name="Chan T.F."/>
            <person name="Leung E.L."/>
            <person name="Liu L."/>
            <person name="Liu Z.G."/>
            <person name="Tsui S.K."/>
        </authorList>
    </citation>
    <scope>NUCLEOTIDE SEQUENCE [LARGE SCALE GENOMIC DNA]</scope>
    <source>
        <strain evidence="2">Derp</strain>
    </source>
</reference>
<dbReference type="EMBL" id="NJHN03000121">
    <property type="protein sequence ID" value="KAH9413345.1"/>
    <property type="molecule type" value="Genomic_DNA"/>
</dbReference>
<evidence type="ECO:0000313" key="2">
    <source>
        <dbReference type="EMBL" id="KAH9413345.1"/>
    </source>
</evidence>
<proteinExistence type="predicted"/>
<dbReference type="Proteomes" id="UP000887458">
    <property type="component" value="Unassembled WGS sequence"/>
</dbReference>
<feature type="transmembrane region" description="Helical" evidence="1">
    <location>
        <begin position="73"/>
        <end position="94"/>
    </location>
</feature>
<protein>
    <submittedName>
        <fullName evidence="2">Uncharacterized protein</fullName>
    </submittedName>
</protein>
<comment type="caution">
    <text evidence="2">The sequence shown here is derived from an EMBL/GenBank/DDBJ whole genome shotgun (WGS) entry which is preliminary data.</text>
</comment>
<accession>A0ABQ8ISP1</accession>
<keyword evidence="1" id="KW-0812">Transmembrane</keyword>
<reference evidence="2 3" key="2">
    <citation type="journal article" date="2022" name="Mol. Biol. Evol.">
        <title>Comparative Genomics Reveals Insights into the Divergent Evolution of Astigmatic Mites and Household Pest Adaptations.</title>
        <authorList>
            <person name="Xiong Q."/>
            <person name="Wan A.T."/>
            <person name="Liu X."/>
            <person name="Fung C.S."/>
            <person name="Xiao X."/>
            <person name="Malainual N."/>
            <person name="Hou J."/>
            <person name="Wang L."/>
            <person name="Wang M."/>
            <person name="Yang K.Y."/>
            <person name="Cui Y."/>
            <person name="Leung E.L."/>
            <person name="Nong W."/>
            <person name="Shin S.K."/>
            <person name="Au S.W."/>
            <person name="Jeong K.Y."/>
            <person name="Chew F.T."/>
            <person name="Hui J.H."/>
            <person name="Leung T.F."/>
            <person name="Tungtrongchitr A."/>
            <person name="Zhong N."/>
            <person name="Liu Z."/>
            <person name="Tsui S.K."/>
        </authorList>
    </citation>
    <scope>NUCLEOTIDE SEQUENCE [LARGE SCALE GENOMIC DNA]</scope>
    <source>
        <strain evidence="2">Derp</strain>
    </source>
</reference>
<evidence type="ECO:0000256" key="1">
    <source>
        <dbReference type="SAM" id="Phobius"/>
    </source>
</evidence>
<organism evidence="2 3">
    <name type="scientific">Dermatophagoides pteronyssinus</name>
    <name type="common">European house dust mite</name>
    <dbReference type="NCBI Taxonomy" id="6956"/>
    <lineage>
        <taxon>Eukaryota</taxon>
        <taxon>Metazoa</taxon>
        <taxon>Ecdysozoa</taxon>
        <taxon>Arthropoda</taxon>
        <taxon>Chelicerata</taxon>
        <taxon>Arachnida</taxon>
        <taxon>Acari</taxon>
        <taxon>Acariformes</taxon>
        <taxon>Sarcoptiformes</taxon>
        <taxon>Astigmata</taxon>
        <taxon>Psoroptidia</taxon>
        <taxon>Analgoidea</taxon>
        <taxon>Pyroglyphidae</taxon>
        <taxon>Dermatophagoidinae</taxon>
        <taxon>Dermatophagoides</taxon>
    </lineage>
</organism>
<gene>
    <name evidence="2" type="ORF">DERP_007821</name>
</gene>
<name>A0ABQ8ISP1_DERPT</name>
<keyword evidence="1" id="KW-1133">Transmembrane helix</keyword>
<evidence type="ECO:0000313" key="3">
    <source>
        <dbReference type="Proteomes" id="UP000887458"/>
    </source>
</evidence>
<keyword evidence="3" id="KW-1185">Reference proteome</keyword>
<sequence>MVEPNSVIHFSFNEISHVLSSPTIQVSIRTIGTFGRGRNAGRRTYCLACVFFAVEFEPILLLLLVLLNEPVPVVVIDASIVCVGSNCPILGFTFSIGNCMITGFPYDILVVCECNGGVEKVFVGSIFIVDNDEIIDEDGVIIVVDDVNDGSKPMTDVVIDETDVVVGPILCLTTISNTLGPSSSCIVIICGGGSDEIDVIDNRLLLLLPLDVSFC</sequence>